<comment type="caution">
    <text evidence="2">The sequence shown here is derived from an EMBL/GenBank/DDBJ whole genome shotgun (WGS) entry which is preliminary data.</text>
</comment>
<evidence type="ECO:0000256" key="1">
    <source>
        <dbReference type="SAM" id="MobiDB-lite"/>
    </source>
</evidence>
<evidence type="ECO:0000313" key="3">
    <source>
        <dbReference type="Proteomes" id="UP000050828"/>
    </source>
</evidence>
<accession>A0AAJ0PBR7</accession>
<proteinExistence type="predicted"/>
<protein>
    <submittedName>
        <fullName evidence="2">Uncharacterized protein</fullName>
    </submittedName>
</protein>
<dbReference type="RefSeq" id="WP_128486084.1">
    <property type="nucleotide sequence ID" value="NZ_CP026116.1"/>
</dbReference>
<dbReference type="EMBL" id="AZDL01000086">
    <property type="protein sequence ID" value="KRK88743.1"/>
    <property type="molecule type" value="Genomic_DNA"/>
</dbReference>
<reference evidence="2 3" key="1">
    <citation type="journal article" date="2015" name="Genome Announc.">
        <title>Expanding the biotechnology potential of lactobacilli through comparative genomics of 213 strains and associated genera.</title>
        <authorList>
            <person name="Sun Z."/>
            <person name="Harris H.M."/>
            <person name="McCann A."/>
            <person name="Guo C."/>
            <person name="Argimon S."/>
            <person name="Zhang W."/>
            <person name="Yang X."/>
            <person name="Jeffery I.B."/>
            <person name="Cooney J.C."/>
            <person name="Kagawa T.F."/>
            <person name="Liu W."/>
            <person name="Song Y."/>
            <person name="Salvetti E."/>
            <person name="Wrobel A."/>
            <person name="Rasinkangas P."/>
            <person name="Parkhill J."/>
            <person name="Rea M.C."/>
            <person name="O'Sullivan O."/>
            <person name="Ritari J."/>
            <person name="Douillard F.P."/>
            <person name="Paul Ross R."/>
            <person name="Yang R."/>
            <person name="Briner A.E."/>
            <person name="Felis G.E."/>
            <person name="de Vos W.M."/>
            <person name="Barrangou R."/>
            <person name="Klaenhammer T.R."/>
            <person name="Caufield P.W."/>
            <person name="Cui Y."/>
            <person name="Zhang H."/>
            <person name="O'Toole P.W."/>
        </authorList>
    </citation>
    <scope>NUCLEOTIDE SEQUENCE [LARGE SCALE GENOMIC DNA]</scope>
    <source>
        <strain evidence="2 3">DSM 20019</strain>
    </source>
</reference>
<gene>
    <name evidence="2" type="ORF">FC08_GL001698</name>
</gene>
<feature type="region of interest" description="Disordered" evidence="1">
    <location>
        <begin position="1"/>
        <end position="28"/>
    </location>
</feature>
<name>A0AAJ0PBR7_LATCU</name>
<dbReference type="Proteomes" id="UP000050828">
    <property type="component" value="Unassembled WGS sequence"/>
</dbReference>
<evidence type="ECO:0000313" key="2">
    <source>
        <dbReference type="EMBL" id="KRK88743.1"/>
    </source>
</evidence>
<sequence>MMSKNTERLKQAEWHAPEPDEPSNEEPANKYFFIKLATGGYQRIQYKDTEQGAQSALKDLLRGYELQDLLMAACDYTAQDILDLFNPTEV</sequence>
<organism evidence="2 3">
    <name type="scientific">Latilactobacillus curvatus JCM 1096 = DSM 20019</name>
    <dbReference type="NCBI Taxonomy" id="1293592"/>
    <lineage>
        <taxon>Bacteria</taxon>
        <taxon>Bacillati</taxon>
        <taxon>Bacillota</taxon>
        <taxon>Bacilli</taxon>
        <taxon>Lactobacillales</taxon>
        <taxon>Lactobacillaceae</taxon>
        <taxon>Latilactobacillus</taxon>
    </lineage>
</organism>
<dbReference type="GeneID" id="49610261"/>
<feature type="compositionally biased region" description="Basic and acidic residues" evidence="1">
    <location>
        <begin position="1"/>
        <end position="18"/>
    </location>
</feature>
<dbReference type="AlphaFoldDB" id="A0AAJ0PBR7"/>